<accession>A5FDN2</accession>
<dbReference type="AlphaFoldDB" id="A5FDN2"/>
<evidence type="ECO:0000256" key="3">
    <source>
        <dbReference type="ARBA" id="ARBA00022777"/>
    </source>
</evidence>
<dbReference type="SUPFAM" id="SSF56112">
    <property type="entry name" value="Protein kinase-like (PK-like)"/>
    <property type="match status" value="1"/>
</dbReference>
<gene>
    <name evidence="7" type="ordered locus">Fjoh_3667</name>
</gene>
<dbReference type="RefSeq" id="WP_012025648.1">
    <property type="nucleotide sequence ID" value="NC_009441.1"/>
</dbReference>
<evidence type="ECO:0000256" key="2">
    <source>
        <dbReference type="ARBA" id="ARBA00022741"/>
    </source>
</evidence>
<dbReference type="InterPro" id="IPR050339">
    <property type="entry name" value="CC_SR_Kinase"/>
</dbReference>
<dbReference type="PROSITE" id="PS50011">
    <property type="entry name" value="PROTEIN_KINASE_DOM"/>
    <property type="match status" value="1"/>
</dbReference>
<dbReference type="GO" id="GO:0005524">
    <property type="term" value="F:ATP binding"/>
    <property type="evidence" value="ECO:0007669"/>
    <property type="project" value="UniProtKB-KW"/>
</dbReference>
<reference evidence="7 8" key="1">
    <citation type="journal article" date="2009" name="Appl. Environ. Microbiol.">
        <title>Novel features of the polysaccharide-digesting gliding bacterium Flavobacterium johnsoniae as revealed by genome sequence analysis.</title>
        <authorList>
            <person name="McBride M.J."/>
            <person name="Xie G."/>
            <person name="Martens E.C."/>
            <person name="Lapidus A."/>
            <person name="Henrissat B."/>
            <person name="Rhodes R.G."/>
            <person name="Goltsman E."/>
            <person name="Wang W."/>
            <person name="Xu J."/>
            <person name="Hunnicutt D.W."/>
            <person name="Staroscik A.M."/>
            <person name="Hoover T.R."/>
            <person name="Cheng Y.Q."/>
            <person name="Stein J.L."/>
        </authorList>
    </citation>
    <scope>NUCLEOTIDE SEQUENCE [LARGE SCALE GENOMIC DNA]</scope>
    <source>
        <strain evidence="8">ATCC 17061 / DSM 2064 / JCM 8514 / BCRC 14874 / CCUG 350202 / NBRC 14942 / NCIMB 11054 / UW101</strain>
    </source>
</reference>
<dbReference type="PANTHER" id="PTHR11042">
    <property type="entry name" value="EUKARYOTIC TRANSLATION INITIATION FACTOR 2-ALPHA KINASE EIF2-ALPHA KINASE -RELATED"/>
    <property type="match status" value="1"/>
</dbReference>
<dbReference type="KEGG" id="fjo:Fjoh_3667"/>
<evidence type="ECO:0000313" key="7">
    <source>
        <dbReference type="EMBL" id="ABQ06681.1"/>
    </source>
</evidence>
<evidence type="ECO:0000256" key="1">
    <source>
        <dbReference type="ARBA" id="ARBA00022679"/>
    </source>
</evidence>
<dbReference type="HOGENOM" id="CLU_791676_0_0_10"/>
<protein>
    <submittedName>
        <fullName evidence="7">Protein kinase</fullName>
    </submittedName>
</protein>
<feature type="domain" description="Protein kinase" evidence="6">
    <location>
        <begin position="38"/>
        <end position="333"/>
    </location>
</feature>
<dbReference type="eggNOG" id="COG0515">
    <property type="taxonomic scope" value="Bacteria"/>
</dbReference>
<dbReference type="PROSITE" id="PS00108">
    <property type="entry name" value="PROTEIN_KINASE_ST"/>
    <property type="match status" value="1"/>
</dbReference>
<sequence>MTVKPDCAAESLEGRVLKNGWRVNKKIEPKPGSSGGFFSVCYLVSNGEKEAFLKAINFNAFFQLHAGKSIMDILNEQSAAFKFEKDLLLRCKNNKLSKVSLILDEGEEHIPDFTIPGVPYLIFEMAEGDLREHINFTKNVEIHWKLKSLHNVAVALKQLHGVGISHQDLKPSNILLYENKTVTKVGDLGRSLCMDIAAPHDNGGFTGANSYTPPEYLYGYSESNFFKKTGATDMYLLGSLIVFYFTGANMTSLIGKNLDPSFHWTAFRGSFDDIKDYLVHSFPLALKEFKKSIDKKDLAEDLAEIVKICCYPIPGKRGFPVVFSTTRNQYDFGKIVTKLDILAKKSYLKL</sequence>
<dbReference type="EMBL" id="CP000685">
    <property type="protein sequence ID" value="ABQ06681.1"/>
    <property type="molecule type" value="Genomic_DNA"/>
</dbReference>
<dbReference type="GO" id="GO:0005737">
    <property type="term" value="C:cytoplasm"/>
    <property type="evidence" value="ECO:0007669"/>
    <property type="project" value="TreeGrafter"/>
</dbReference>
<dbReference type="GeneID" id="31766584"/>
<dbReference type="InterPro" id="IPR000719">
    <property type="entry name" value="Prot_kinase_dom"/>
</dbReference>
<dbReference type="InterPro" id="IPR011009">
    <property type="entry name" value="Kinase-like_dom_sf"/>
</dbReference>
<comment type="similarity">
    <text evidence="5">Belongs to the protein kinase superfamily. Ser/Thr protein kinase family. GCN2 subfamily.</text>
</comment>
<name>A5FDN2_FLAJ1</name>
<dbReference type="Pfam" id="PF00069">
    <property type="entry name" value="Pkinase"/>
    <property type="match status" value="1"/>
</dbReference>
<evidence type="ECO:0000256" key="4">
    <source>
        <dbReference type="ARBA" id="ARBA00022840"/>
    </source>
</evidence>
<keyword evidence="4" id="KW-0067">ATP-binding</keyword>
<keyword evidence="3 7" id="KW-0418">Kinase</keyword>
<evidence type="ECO:0000313" key="8">
    <source>
        <dbReference type="Proteomes" id="UP000006694"/>
    </source>
</evidence>
<evidence type="ECO:0000259" key="6">
    <source>
        <dbReference type="PROSITE" id="PS50011"/>
    </source>
</evidence>
<dbReference type="Gene3D" id="1.10.510.10">
    <property type="entry name" value="Transferase(Phosphotransferase) domain 1"/>
    <property type="match status" value="1"/>
</dbReference>
<dbReference type="InterPro" id="IPR008271">
    <property type="entry name" value="Ser/Thr_kinase_AS"/>
</dbReference>
<dbReference type="Proteomes" id="UP000006694">
    <property type="component" value="Chromosome"/>
</dbReference>
<keyword evidence="2" id="KW-0547">Nucleotide-binding</keyword>
<dbReference type="SMART" id="SM00220">
    <property type="entry name" value="S_TKc"/>
    <property type="match status" value="1"/>
</dbReference>
<evidence type="ECO:0000256" key="5">
    <source>
        <dbReference type="ARBA" id="ARBA00037982"/>
    </source>
</evidence>
<dbReference type="OrthoDB" id="9813021at2"/>
<keyword evidence="1" id="KW-0808">Transferase</keyword>
<dbReference type="STRING" id="376686.Fjoh_3667"/>
<dbReference type="GO" id="GO:0004672">
    <property type="term" value="F:protein kinase activity"/>
    <property type="evidence" value="ECO:0007669"/>
    <property type="project" value="InterPro"/>
</dbReference>
<proteinExistence type="inferred from homology"/>
<organism evidence="7 8">
    <name type="scientific">Flavobacterium johnsoniae (strain ATCC 17061 / DSM 2064 / JCM 8514 / BCRC 14874 / CCUG 350202 / NBRC 14942 / NCIMB 11054 / UW101)</name>
    <name type="common">Cytophaga johnsonae</name>
    <dbReference type="NCBI Taxonomy" id="376686"/>
    <lineage>
        <taxon>Bacteria</taxon>
        <taxon>Pseudomonadati</taxon>
        <taxon>Bacteroidota</taxon>
        <taxon>Flavobacteriia</taxon>
        <taxon>Flavobacteriales</taxon>
        <taxon>Flavobacteriaceae</taxon>
        <taxon>Flavobacterium</taxon>
    </lineage>
</organism>
<keyword evidence="8" id="KW-1185">Reference proteome</keyword>